<accession>A0A151J398</accession>
<evidence type="ECO:0000313" key="3">
    <source>
        <dbReference type="Proteomes" id="UP000078492"/>
    </source>
</evidence>
<keyword evidence="3" id="KW-1185">Reference proteome</keyword>
<evidence type="ECO:0000256" key="1">
    <source>
        <dbReference type="SAM" id="MobiDB-lite"/>
    </source>
</evidence>
<feature type="region of interest" description="Disordered" evidence="1">
    <location>
        <begin position="1"/>
        <end position="77"/>
    </location>
</feature>
<name>A0A151J398_9HYME</name>
<organism evidence="2 3">
    <name type="scientific">Trachymyrmex cornetzi</name>
    <dbReference type="NCBI Taxonomy" id="471704"/>
    <lineage>
        <taxon>Eukaryota</taxon>
        <taxon>Metazoa</taxon>
        <taxon>Ecdysozoa</taxon>
        <taxon>Arthropoda</taxon>
        <taxon>Hexapoda</taxon>
        <taxon>Insecta</taxon>
        <taxon>Pterygota</taxon>
        <taxon>Neoptera</taxon>
        <taxon>Endopterygota</taxon>
        <taxon>Hymenoptera</taxon>
        <taxon>Apocrita</taxon>
        <taxon>Aculeata</taxon>
        <taxon>Formicoidea</taxon>
        <taxon>Formicidae</taxon>
        <taxon>Myrmicinae</taxon>
        <taxon>Trachymyrmex</taxon>
    </lineage>
</organism>
<sequence length="131" mass="14489">MPNAPRSRGIMAIARRRESDRNGARKKEKQSGEARVAQEDEGGTKYRRRTAVGIKRGDGRRATTRRSDGFPSCPPISAYLTSSPTRVLHARAGALVAPDDAATRHAARPRTMLYRIILAGPLWLRPYHNGT</sequence>
<feature type="compositionally biased region" description="Basic and acidic residues" evidence="1">
    <location>
        <begin position="55"/>
        <end position="68"/>
    </location>
</feature>
<evidence type="ECO:0000313" key="2">
    <source>
        <dbReference type="EMBL" id="KYN16922.1"/>
    </source>
</evidence>
<gene>
    <name evidence="2" type="ORF">ALC57_10791</name>
</gene>
<protein>
    <submittedName>
        <fullName evidence="2">Uncharacterized protein</fullName>
    </submittedName>
</protein>
<feature type="compositionally biased region" description="Basic and acidic residues" evidence="1">
    <location>
        <begin position="15"/>
        <end position="44"/>
    </location>
</feature>
<dbReference type="EMBL" id="KQ980286">
    <property type="protein sequence ID" value="KYN16922.1"/>
    <property type="molecule type" value="Genomic_DNA"/>
</dbReference>
<dbReference type="Proteomes" id="UP000078492">
    <property type="component" value="Unassembled WGS sequence"/>
</dbReference>
<proteinExistence type="predicted"/>
<dbReference type="AlphaFoldDB" id="A0A151J398"/>
<reference evidence="2 3" key="1">
    <citation type="submission" date="2015-09" db="EMBL/GenBank/DDBJ databases">
        <title>Trachymyrmex cornetzi WGS genome.</title>
        <authorList>
            <person name="Nygaard S."/>
            <person name="Hu H."/>
            <person name="Boomsma J."/>
            <person name="Zhang G."/>
        </authorList>
    </citation>
    <scope>NUCLEOTIDE SEQUENCE [LARGE SCALE GENOMIC DNA]</scope>
    <source>
        <strain evidence="2">Tcor2-1</strain>
        <tissue evidence="2">Whole body</tissue>
    </source>
</reference>